<dbReference type="AlphaFoldDB" id="A0A4P9WPY6"/>
<evidence type="ECO:0000313" key="2">
    <source>
        <dbReference type="Proteomes" id="UP000269721"/>
    </source>
</evidence>
<keyword evidence="2" id="KW-1185">Reference proteome</keyword>
<reference evidence="2" key="1">
    <citation type="journal article" date="2018" name="Nat. Microbiol.">
        <title>Leveraging single-cell genomics to expand the fungal tree of life.</title>
        <authorList>
            <person name="Ahrendt S.R."/>
            <person name="Quandt C.A."/>
            <person name="Ciobanu D."/>
            <person name="Clum A."/>
            <person name="Salamov A."/>
            <person name="Andreopoulos B."/>
            <person name="Cheng J.F."/>
            <person name="Woyke T."/>
            <person name="Pelin A."/>
            <person name="Henrissat B."/>
            <person name="Reynolds N.K."/>
            <person name="Benny G.L."/>
            <person name="Smith M.E."/>
            <person name="James T.Y."/>
            <person name="Grigoriev I.V."/>
        </authorList>
    </citation>
    <scope>NUCLEOTIDE SEQUENCE [LARGE SCALE GENOMIC DNA]</scope>
</reference>
<sequence length="377" mass="41171">MTLLLELSQQQMEEVVNWQLEVCTEDHNTVDMDDEENREAVDTFNEDAAIAVEAQKPISEQMSWRQVLGGAGVHEEQWIHNNMVIQFSHIHSMTMPVVFHGKDRQDPLPVELRNCSDGPEIYSPERYCKLARVANFEVVSESFADWLESDGAPGWKDLSAEVASNYGIASGIGEAPHFDIGLVGGMEGGHVVSRGARLLHEIPSVVNPRDEALRPQQQLQVWLIVFSVGRKLCWMTVSTVHLMLLNLMLSPEPLETLKADRSAIGNVVARVWIWLGNQGGLEGVDHGLEVLGDRVVPVHKAIALLGEMEVVVKGLSGDTRKVTGVAVNAGVQGCKLGGGIGGVDSQVDQGREGKTLWGLARGSLWGGSEKTGKLFCD</sequence>
<gene>
    <name evidence="1" type="ORF">BDK51DRAFT_34743</name>
</gene>
<proteinExistence type="predicted"/>
<protein>
    <submittedName>
        <fullName evidence="1">Uncharacterized protein</fullName>
    </submittedName>
</protein>
<dbReference type="EMBL" id="KZ994452">
    <property type="protein sequence ID" value="RKO92896.1"/>
    <property type="molecule type" value="Genomic_DNA"/>
</dbReference>
<dbReference type="Proteomes" id="UP000269721">
    <property type="component" value="Unassembled WGS sequence"/>
</dbReference>
<evidence type="ECO:0000313" key="1">
    <source>
        <dbReference type="EMBL" id="RKO92896.1"/>
    </source>
</evidence>
<accession>A0A4P9WPY6</accession>
<name>A0A4P9WPY6_9FUNG</name>
<organism evidence="1 2">
    <name type="scientific">Blyttiomyces helicus</name>
    <dbReference type="NCBI Taxonomy" id="388810"/>
    <lineage>
        <taxon>Eukaryota</taxon>
        <taxon>Fungi</taxon>
        <taxon>Fungi incertae sedis</taxon>
        <taxon>Chytridiomycota</taxon>
        <taxon>Chytridiomycota incertae sedis</taxon>
        <taxon>Chytridiomycetes</taxon>
        <taxon>Chytridiomycetes incertae sedis</taxon>
        <taxon>Blyttiomyces</taxon>
    </lineage>
</organism>